<name>A0ABC9YVL8_9NOCA</name>
<evidence type="ECO:0000313" key="2">
    <source>
        <dbReference type="EMBL" id="GAP29301.1"/>
    </source>
</evidence>
<proteinExistence type="predicted"/>
<protein>
    <submittedName>
        <fullName evidence="2">Uncharacterized protein</fullName>
    </submittedName>
</protein>
<reference evidence="1 4" key="3">
    <citation type="submission" date="2016-10" db="EMBL/GenBank/DDBJ databases">
        <title>Genome sequence of Nocardia seriolae strain EM150506, isolated from Anguila japonica.</title>
        <authorList>
            <person name="Han H.-J."/>
        </authorList>
    </citation>
    <scope>NUCLEOTIDE SEQUENCE [LARGE SCALE GENOMIC DNA]</scope>
    <source>
        <strain evidence="1 4">EM150506</strain>
    </source>
</reference>
<reference evidence="2 3" key="2">
    <citation type="journal article" date="2016" name="Genome Announc.">
        <title>Draft Genome Sequence of Erythromycin- and Oxytetracycline-Sensitive Nocardia seriolae Strain U-1 (NBRC 110359).</title>
        <authorList>
            <person name="Imajoh M."/>
            <person name="Sukeda M."/>
            <person name="Shimizu M."/>
            <person name="Yamane J."/>
            <person name="Ohnishi K."/>
            <person name="Oshima S."/>
        </authorList>
    </citation>
    <scope>NUCLEOTIDE SEQUENCE [LARGE SCALE GENOMIC DNA]</scope>
    <source>
        <strain evidence="2 3">U-1</strain>
    </source>
</reference>
<organism evidence="2 3">
    <name type="scientific">Nocardia seriolae</name>
    <dbReference type="NCBI Taxonomy" id="37332"/>
    <lineage>
        <taxon>Bacteria</taxon>
        <taxon>Bacillati</taxon>
        <taxon>Actinomycetota</taxon>
        <taxon>Actinomycetes</taxon>
        <taxon>Mycobacteriales</taxon>
        <taxon>Nocardiaceae</taxon>
        <taxon>Nocardia</taxon>
    </lineage>
</organism>
<accession>A0ABC9YVL8</accession>
<dbReference type="EMBL" id="CP017839">
    <property type="protein sequence ID" value="APA95957.1"/>
    <property type="molecule type" value="Genomic_DNA"/>
</dbReference>
<evidence type="ECO:0000313" key="1">
    <source>
        <dbReference type="EMBL" id="APA95957.1"/>
    </source>
</evidence>
<gene>
    <name evidence="1" type="ORF">NS506_01889</name>
    <name evidence="2" type="ORF">NSK11_contig00053-0019</name>
</gene>
<dbReference type="Proteomes" id="UP000180166">
    <property type="component" value="Chromosome"/>
</dbReference>
<sequence>MNYNWDLQNAIAAFVESQRPYFEYQHELYLSVLYGFVDMQSHLLTLLGFPPVP</sequence>
<evidence type="ECO:0000313" key="3">
    <source>
        <dbReference type="Proteomes" id="UP000037179"/>
    </source>
</evidence>
<dbReference type="Proteomes" id="UP000037179">
    <property type="component" value="Unassembled WGS sequence"/>
</dbReference>
<dbReference type="EMBL" id="BBYQ01000053">
    <property type="protein sequence ID" value="GAP29301.1"/>
    <property type="molecule type" value="Genomic_DNA"/>
</dbReference>
<dbReference type="AlphaFoldDB" id="A0ABC9YVL8"/>
<dbReference type="GeneID" id="93370326"/>
<evidence type="ECO:0000313" key="4">
    <source>
        <dbReference type="Proteomes" id="UP000180166"/>
    </source>
</evidence>
<keyword evidence="3" id="KW-1185">Reference proteome</keyword>
<dbReference type="KEGG" id="nsr:NS506_01889"/>
<reference evidence="3" key="1">
    <citation type="submission" date="2015-07" db="EMBL/GenBank/DDBJ databases">
        <title>Nocardia seriolae U-1 whole genome shotgun sequence.</title>
        <authorList>
            <person name="Imajoh M."/>
            <person name="Fukumoto Y."/>
            <person name="Sukeda M."/>
            <person name="Yamane J."/>
            <person name="Yamasaki K."/>
            <person name="Shimizu M."/>
            <person name="Ohnishi K."/>
            <person name="Oshima S."/>
        </authorList>
    </citation>
    <scope>NUCLEOTIDE SEQUENCE [LARGE SCALE GENOMIC DNA]</scope>
    <source>
        <strain evidence="3">U-1</strain>
    </source>
</reference>
<dbReference type="RefSeq" id="WP_162836610.1">
    <property type="nucleotide sequence ID" value="NZ_AP017900.1"/>
</dbReference>